<feature type="transmembrane region" description="Helical" evidence="5">
    <location>
        <begin position="540"/>
        <end position="559"/>
    </location>
</feature>
<evidence type="ECO:0000313" key="8">
    <source>
        <dbReference type="Proteomes" id="UP000799324"/>
    </source>
</evidence>
<feature type="domain" description="HMG box" evidence="6">
    <location>
        <begin position="118"/>
        <end position="184"/>
    </location>
</feature>
<dbReference type="InterPro" id="IPR051965">
    <property type="entry name" value="ChromReg_NeuronalGeneExpr"/>
</dbReference>
<evidence type="ECO:0000256" key="5">
    <source>
        <dbReference type="SAM" id="Phobius"/>
    </source>
</evidence>
<feature type="transmembrane region" description="Helical" evidence="5">
    <location>
        <begin position="614"/>
        <end position="633"/>
    </location>
</feature>
<keyword evidence="2 3" id="KW-0539">Nucleus</keyword>
<dbReference type="SUPFAM" id="SSF47769">
    <property type="entry name" value="SAM/Pointed domain"/>
    <property type="match status" value="1"/>
</dbReference>
<dbReference type="InterPro" id="IPR009071">
    <property type="entry name" value="HMG_box_dom"/>
</dbReference>
<dbReference type="Pfam" id="PF00505">
    <property type="entry name" value="HMG_box"/>
    <property type="match status" value="1"/>
</dbReference>
<dbReference type="PROSITE" id="PS50118">
    <property type="entry name" value="HMG_BOX_2"/>
    <property type="match status" value="1"/>
</dbReference>
<feature type="DNA-binding region" description="HMG box" evidence="3">
    <location>
        <begin position="118"/>
        <end position="184"/>
    </location>
</feature>
<evidence type="ECO:0000259" key="6">
    <source>
        <dbReference type="PROSITE" id="PS50118"/>
    </source>
</evidence>
<dbReference type="GO" id="GO:0003677">
    <property type="term" value="F:DNA binding"/>
    <property type="evidence" value="ECO:0007669"/>
    <property type="project" value="UniProtKB-UniRule"/>
</dbReference>
<keyword evidence="5" id="KW-0472">Membrane</keyword>
<dbReference type="SUPFAM" id="SSF47095">
    <property type="entry name" value="HMG-box"/>
    <property type="match status" value="1"/>
</dbReference>
<dbReference type="OrthoDB" id="1919336at2759"/>
<dbReference type="CDD" id="cd12148">
    <property type="entry name" value="fungal_TF_MHR"/>
    <property type="match status" value="1"/>
</dbReference>
<dbReference type="InterPro" id="IPR013761">
    <property type="entry name" value="SAM/pointed_sf"/>
</dbReference>
<evidence type="ECO:0000256" key="1">
    <source>
        <dbReference type="ARBA" id="ARBA00023125"/>
    </source>
</evidence>
<dbReference type="Pfam" id="PF00536">
    <property type="entry name" value="SAM_1"/>
    <property type="match status" value="1"/>
</dbReference>
<dbReference type="Gene3D" id="1.10.30.10">
    <property type="entry name" value="High mobility group box domain"/>
    <property type="match status" value="1"/>
</dbReference>
<dbReference type="GO" id="GO:0010468">
    <property type="term" value="P:regulation of gene expression"/>
    <property type="evidence" value="ECO:0007669"/>
    <property type="project" value="TreeGrafter"/>
</dbReference>
<evidence type="ECO:0000256" key="2">
    <source>
        <dbReference type="ARBA" id="ARBA00023242"/>
    </source>
</evidence>
<evidence type="ECO:0000313" key="7">
    <source>
        <dbReference type="EMBL" id="KAF2655406.1"/>
    </source>
</evidence>
<feature type="region of interest" description="Disordered" evidence="4">
    <location>
        <begin position="70"/>
        <end position="122"/>
    </location>
</feature>
<dbReference type="SMART" id="SM00398">
    <property type="entry name" value="HMG"/>
    <property type="match status" value="1"/>
</dbReference>
<evidence type="ECO:0000256" key="4">
    <source>
        <dbReference type="SAM" id="MobiDB-lite"/>
    </source>
</evidence>
<dbReference type="Gene3D" id="1.10.150.50">
    <property type="entry name" value="Transcription Factor, Ets-1"/>
    <property type="match status" value="1"/>
</dbReference>
<feature type="compositionally biased region" description="Low complexity" evidence="4">
    <location>
        <begin position="225"/>
        <end position="244"/>
    </location>
</feature>
<proteinExistence type="predicted"/>
<keyword evidence="5" id="KW-1133">Transmembrane helix</keyword>
<feature type="region of interest" description="Disordered" evidence="4">
    <location>
        <begin position="198"/>
        <end position="244"/>
    </location>
</feature>
<keyword evidence="5" id="KW-0812">Transmembrane</keyword>
<sequence>MFVPELSEVLGRLRLTQYLNVLIDNGFHTWETVLDITEYDLTALNFKLGHRRILQREIATFRGIPRSLSLEPESMDVDQPPFSPSSRENSTVPTTSTSPPPREKRRYRRHPHPDNNAPKKPKTAYVNFADKLREEPDISALSFVDIAKEVGRRWQVLPPEQKRIWESHAARAMQEHEVQMDEYKKTDSWRKYQNYLSDFKSQQTQPPKEKRPTAPRIDSFMTGDSSRASPVSSDVPSSLPSFTSTGTESEICHNALTLAFSELVSLRGEILADSSQAYDEKHLPSEELTRRAMYAFVSGTGSLVYMWTVVQVDEILDRIYRPTKPVDAMTLAECFTVAAMGAHYDMDCFPDRIRRMLYASATLYFHERLAQTDYLRTMRLLLSMSFYAILEKHMSARYLIAAGLQVARWKCPPLQQLGGNATVDNGRRLFRSLIFMDSWLSYTLGYPSEVAAEDIAFVCIPHAADGRTMDELIHIQTSRIGLIAAEITKTLGSPELTTRANIDSLKHSLEVWQTELPPILQMATLTSSPLPELTSYQKRAIFMVHMMYLGALILLYRTLLVATAETQLTDGAAWSLDLSIEDARRYRHECSVAGQQMARVLGLISFDRTLTKRCWMMIYWSFTASIVLLFSAMTKLLDHRTGGVDEDLTYAKFCIEIMEPCRVYEPVARRYLDIIWPLYNSLRSIYQRMSKAKTSISMLLQTDPGQMSPYLPVNKEEMAPISTKLSALVMDPFGRNQDGAGDDNCRRMLNSDGSCSVFWWK</sequence>
<dbReference type="InterPro" id="IPR001660">
    <property type="entry name" value="SAM"/>
</dbReference>
<evidence type="ECO:0000256" key="3">
    <source>
        <dbReference type="PROSITE-ProRule" id="PRU00267"/>
    </source>
</evidence>
<keyword evidence="8" id="KW-1185">Reference proteome</keyword>
<dbReference type="AlphaFoldDB" id="A0A6A6T6D5"/>
<gene>
    <name evidence="7" type="ORF">K491DRAFT_426841</name>
</gene>
<dbReference type="InterPro" id="IPR036910">
    <property type="entry name" value="HMG_box_dom_sf"/>
</dbReference>
<dbReference type="PANTHER" id="PTHR46040:SF3">
    <property type="entry name" value="HIGH MOBILITY GROUP PROTEIN 2"/>
    <property type="match status" value="1"/>
</dbReference>
<dbReference type="GO" id="GO:0005634">
    <property type="term" value="C:nucleus"/>
    <property type="evidence" value="ECO:0007669"/>
    <property type="project" value="UniProtKB-UniRule"/>
</dbReference>
<keyword evidence="1 3" id="KW-0238">DNA-binding</keyword>
<reference evidence="7" key="1">
    <citation type="journal article" date="2020" name="Stud. Mycol.">
        <title>101 Dothideomycetes genomes: a test case for predicting lifestyles and emergence of pathogens.</title>
        <authorList>
            <person name="Haridas S."/>
            <person name="Albert R."/>
            <person name="Binder M."/>
            <person name="Bloem J."/>
            <person name="Labutti K."/>
            <person name="Salamov A."/>
            <person name="Andreopoulos B."/>
            <person name="Baker S."/>
            <person name="Barry K."/>
            <person name="Bills G."/>
            <person name="Bluhm B."/>
            <person name="Cannon C."/>
            <person name="Castanera R."/>
            <person name="Culley D."/>
            <person name="Daum C."/>
            <person name="Ezra D."/>
            <person name="Gonzalez J."/>
            <person name="Henrissat B."/>
            <person name="Kuo A."/>
            <person name="Liang C."/>
            <person name="Lipzen A."/>
            <person name="Lutzoni F."/>
            <person name="Magnuson J."/>
            <person name="Mondo S."/>
            <person name="Nolan M."/>
            <person name="Ohm R."/>
            <person name="Pangilinan J."/>
            <person name="Park H.-J."/>
            <person name="Ramirez L."/>
            <person name="Alfaro M."/>
            <person name="Sun H."/>
            <person name="Tritt A."/>
            <person name="Yoshinaga Y."/>
            <person name="Zwiers L.-H."/>
            <person name="Turgeon B."/>
            <person name="Goodwin S."/>
            <person name="Spatafora J."/>
            <person name="Crous P."/>
            <person name="Grigoriev I."/>
        </authorList>
    </citation>
    <scope>NUCLEOTIDE SEQUENCE</scope>
    <source>
        <strain evidence="7">CBS 122681</strain>
    </source>
</reference>
<accession>A0A6A6T6D5</accession>
<organism evidence="7 8">
    <name type="scientific">Lophiostoma macrostomum CBS 122681</name>
    <dbReference type="NCBI Taxonomy" id="1314788"/>
    <lineage>
        <taxon>Eukaryota</taxon>
        <taxon>Fungi</taxon>
        <taxon>Dikarya</taxon>
        <taxon>Ascomycota</taxon>
        <taxon>Pezizomycotina</taxon>
        <taxon>Dothideomycetes</taxon>
        <taxon>Pleosporomycetidae</taxon>
        <taxon>Pleosporales</taxon>
        <taxon>Lophiostomataceae</taxon>
        <taxon>Lophiostoma</taxon>
    </lineage>
</organism>
<dbReference type="Proteomes" id="UP000799324">
    <property type="component" value="Unassembled WGS sequence"/>
</dbReference>
<name>A0A6A6T6D5_9PLEO</name>
<dbReference type="PANTHER" id="PTHR46040">
    <property type="entry name" value="HIGH MOBILITY GROUP PROTEIN 2"/>
    <property type="match status" value="1"/>
</dbReference>
<protein>
    <recommendedName>
        <fullName evidence="6">HMG box domain-containing protein</fullName>
    </recommendedName>
</protein>
<dbReference type="EMBL" id="MU004349">
    <property type="protein sequence ID" value="KAF2655406.1"/>
    <property type="molecule type" value="Genomic_DNA"/>
</dbReference>